<reference evidence="2 3" key="1">
    <citation type="submission" date="2018-04" db="EMBL/GenBank/DDBJ databases">
        <title>The genome of golden apple snail Pomacea canaliculata provides insight into stress tolerance and invasive adaptation.</title>
        <authorList>
            <person name="Liu C."/>
            <person name="Liu B."/>
            <person name="Ren Y."/>
            <person name="Zhang Y."/>
            <person name="Wang H."/>
            <person name="Li S."/>
            <person name="Jiang F."/>
            <person name="Yin L."/>
            <person name="Zhang G."/>
            <person name="Qian W."/>
            <person name="Fan W."/>
        </authorList>
    </citation>
    <scope>NUCLEOTIDE SEQUENCE [LARGE SCALE GENOMIC DNA]</scope>
    <source>
        <strain evidence="2">SZHN2017</strain>
        <tissue evidence="2">Muscle</tissue>
    </source>
</reference>
<proteinExistence type="predicted"/>
<accession>A0A2T7PVJ1</accession>
<dbReference type="EMBL" id="PZQS01000002">
    <property type="protein sequence ID" value="PVD37397.1"/>
    <property type="molecule type" value="Genomic_DNA"/>
</dbReference>
<dbReference type="Proteomes" id="UP000245119">
    <property type="component" value="Linkage Group LG2"/>
</dbReference>
<gene>
    <name evidence="2" type="ORF">C0Q70_04396</name>
</gene>
<feature type="compositionally biased region" description="Pro residues" evidence="1">
    <location>
        <begin position="99"/>
        <end position="108"/>
    </location>
</feature>
<protein>
    <submittedName>
        <fullName evidence="2">Uncharacterized protein</fullName>
    </submittedName>
</protein>
<feature type="compositionally biased region" description="Acidic residues" evidence="1">
    <location>
        <begin position="113"/>
        <end position="122"/>
    </location>
</feature>
<sequence length="269" mass="29492">MQRKKCVLNLSNQAAQLTSLELAAKDGMKEWQDSITKGIQLTSKVGDNGELYEDVGQEEQESGTGSFPPPPDDIFTDPDDIYEETQDVEEIKEVKPQLRNPPPPLPPPKVRDEPEEVYDDCSSELAPVSGPKEKEILQPPQTQGLRAKDQAAPPLPQDVPPVPTRVPPKAELPALPTLPPPPLPDRRPNTAEQRPSIAEQTLPLPSSPPPLPVRNASAPVARVPKLRKPFVFGRRILSTFTLASGIVLQMQVQSVLLNKGLNPHTKSRL</sequence>
<comment type="caution">
    <text evidence="2">The sequence shown here is derived from an EMBL/GenBank/DDBJ whole genome shotgun (WGS) entry which is preliminary data.</text>
</comment>
<evidence type="ECO:0000313" key="3">
    <source>
        <dbReference type="Proteomes" id="UP000245119"/>
    </source>
</evidence>
<organism evidence="2 3">
    <name type="scientific">Pomacea canaliculata</name>
    <name type="common">Golden apple snail</name>
    <dbReference type="NCBI Taxonomy" id="400727"/>
    <lineage>
        <taxon>Eukaryota</taxon>
        <taxon>Metazoa</taxon>
        <taxon>Spiralia</taxon>
        <taxon>Lophotrochozoa</taxon>
        <taxon>Mollusca</taxon>
        <taxon>Gastropoda</taxon>
        <taxon>Caenogastropoda</taxon>
        <taxon>Architaenioglossa</taxon>
        <taxon>Ampullarioidea</taxon>
        <taxon>Ampullariidae</taxon>
        <taxon>Pomacea</taxon>
    </lineage>
</organism>
<name>A0A2T7PVJ1_POMCA</name>
<feature type="compositionally biased region" description="Acidic residues" evidence="1">
    <location>
        <begin position="50"/>
        <end position="61"/>
    </location>
</feature>
<evidence type="ECO:0000256" key="1">
    <source>
        <dbReference type="SAM" id="MobiDB-lite"/>
    </source>
</evidence>
<feature type="region of interest" description="Disordered" evidence="1">
    <location>
        <begin position="91"/>
        <end position="210"/>
    </location>
</feature>
<dbReference type="AlphaFoldDB" id="A0A2T7PVJ1"/>
<feature type="compositionally biased region" description="Pro residues" evidence="1">
    <location>
        <begin position="153"/>
        <end position="166"/>
    </location>
</feature>
<feature type="region of interest" description="Disordered" evidence="1">
    <location>
        <begin position="45"/>
        <end position="79"/>
    </location>
</feature>
<keyword evidence="3" id="KW-1185">Reference proteome</keyword>
<evidence type="ECO:0000313" key="2">
    <source>
        <dbReference type="EMBL" id="PVD37397.1"/>
    </source>
</evidence>